<gene>
    <name evidence="3" type="ORF">GA0070604_0282</name>
</gene>
<reference evidence="4" key="1">
    <citation type="submission" date="2016-06" db="EMBL/GenBank/DDBJ databases">
        <authorList>
            <person name="Varghese N."/>
            <person name="Submissions Spin"/>
        </authorList>
    </citation>
    <scope>NUCLEOTIDE SEQUENCE [LARGE SCALE GENOMIC DNA]</scope>
    <source>
        <strain evidence="4">DSM 44814</strain>
    </source>
</reference>
<keyword evidence="2" id="KW-1133">Transmembrane helix</keyword>
<evidence type="ECO:0000313" key="4">
    <source>
        <dbReference type="Proteomes" id="UP000199696"/>
    </source>
</evidence>
<protein>
    <submittedName>
        <fullName evidence="3">Uncharacterized protein</fullName>
    </submittedName>
</protein>
<feature type="transmembrane region" description="Helical" evidence="2">
    <location>
        <begin position="96"/>
        <end position="118"/>
    </location>
</feature>
<evidence type="ECO:0000256" key="2">
    <source>
        <dbReference type="SAM" id="Phobius"/>
    </source>
</evidence>
<dbReference type="AlphaFoldDB" id="A0A1C6TR09"/>
<feature type="region of interest" description="Disordered" evidence="1">
    <location>
        <begin position="1"/>
        <end position="44"/>
    </location>
</feature>
<accession>A0A1C6TR09</accession>
<evidence type="ECO:0000313" key="3">
    <source>
        <dbReference type="EMBL" id="SCL44244.1"/>
    </source>
</evidence>
<keyword evidence="2" id="KW-0812">Transmembrane</keyword>
<keyword evidence="4" id="KW-1185">Reference proteome</keyword>
<organism evidence="3 4">
    <name type="scientific">Micromonospora eburnea</name>
    <dbReference type="NCBI Taxonomy" id="227316"/>
    <lineage>
        <taxon>Bacteria</taxon>
        <taxon>Bacillati</taxon>
        <taxon>Actinomycetota</taxon>
        <taxon>Actinomycetes</taxon>
        <taxon>Micromonosporales</taxon>
        <taxon>Micromonosporaceae</taxon>
        <taxon>Micromonospora</taxon>
    </lineage>
</organism>
<dbReference type="Proteomes" id="UP000199696">
    <property type="component" value="Unassembled WGS sequence"/>
</dbReference>
<dbReference type="STRING" id="227316.GA0070604_0282"/>
<proteinExistence type="predicted"/>
<sequence>MPGPALPTWPPPTNPTGPAGGSAYPAGGPTASSGPAHLGGSDLAGTAYGGSDGAGFTTFAFPQGHSEENSGSLTGHILAQGWAEDAPAARSSTARVVIVLAVSLGLVIAISLLVVFLANDALSGLTGGAGGN</sequence>
<feature type="compositionally biased region" description="Low complexity" evidence="1">
    <location>
        <begin position="21"/>
        <end position="36"/>
    </location>
</feature>
<name>A0A1C6TR09_9ACTN</name>
<feature type="compositionally biased region" description="Pro residues" evidence="1">
    <location>
        <begin position="1"/>
        <end position="15"/>
    </location>
</feature>
<dbReference type="EMBL" id="FMHY01000002">
    <property type="protein sequence ID" value="SCL44244.1"/>
    <property type="molecule type" value="Genomic_DNA"/>
</dbReference>
<evidence type="ECO:0000256" key="1">
    <source>
        <dbReference type="SAM" id="MobiDB-lite"/>
    </source>
</evidence>
<keyword evidence="2" id="KW-0472">Membrane</keyword>